<organism evidence="2 3">
    <name type="scientific">Flavobacterium anhuiense</name>
    <dbReference type="NCBI Taxonomy" id="459526"/>
    <lineage>
        <taxon>Bacteria</taxon>
        <taxon>Pseudomonadati</taxon>
        <taxon>Bacteroidota</taxon>
        <taxon>Flavobacteriia</taxon>
        <taxon>Flavobacteriales</taxon>
        <taxon>Flavobacteriaceae</taxon>
        <taxon>Flavobacterium</taxon>
    </lineage>
</organism>
<protein>
    <recommendedName>
        <fullName evidence="1">T6SS Phospholipase effector Tle1-like catalytic domain-containing protein</fullName>
    </recommendedName>
</protein>
<proteinExistence type="predicted"/>
<dbReference type="Pfam" id="PF09994">
    <property type="entry name" value="T6SS_Tle1-like_cat"/>
    <property type="match status" value="1"/>
</dbReference>
<reference evidence="2 3" key="1">
    <citation type="submission" date="2016-08" db="EMBL/GenBank/DDBJ databases">
        <title>Complete genome sequence of Flavobacterium johnsoniae strain GSE09, a volatile-producing biocontrol agent isolated from cucumber (Cucumis sativus).</title>
        <authorList>
            <person name="Jeong J.-J."/>
            <person name="Oh J.Y."/>
            <person name="Jim Y.J."/>
            <person name="Sang M.K."/>
            <person name="Kim K.D."/>
        </authorList>
    </citation>
    <scope>NUCLEOTIDE SEQUENCE [LARGE SCALE GENOMIC DNA]</scope>
    <source>
        <strain evidence="2 3">GSE09</strain>
    </source>
</reference>
<dbReference type="Proteomes" id="UP000093276">
    <property type="component" value="Chromosome"/>
</dbReference>
<sequence>MSILRIVEGEMKNTTTSKMDLRATDGDYIIHAAGKNRWVGGEKGIFEKDYKPLHPEDSLNNTINVSLNIFFDGTQNNKTNTDAKKTDSKDHDAYLKVGNKKDDSFENEYTNVARGYDAINSAAAFQKRLYIEGIGTEDLESDDVFPDVAIGMGYRGVVAKVVKACVKAPEMLKEYRGKEISVLKLNVYGFSRGATAARHFLHIATSPAFIYSQLPDNKVQVLAPGYYQGMEDKNNIITIPNNPLLNWHGFFAACLLNNDFNIKKIEINFVGLYDTVASYGFYHGNDSIDLHLDAVKKARFVLQLSSDDEYRENFDLVNIQSAGLHGLELTLPGVHSDIGGSYINNAKEVSALYYKRESLYNQMIHSSDREIQKLKEIVISEGWYKKHQIEAGVLHKSAIDDKIKKGSVEDSERFYAVVGTRNLYNTYDQIPLQLMFHFSKDAEVKYDTNLEKRHTIVDEFIKSVSNSLYNYVNACNGLRNSYIEMYNGGLYDKNSINEEYLSKLKRKSYLNYIDEEVLKKLRNQYLHWSVKANELGLGSRESQAPAKDGAFEGRYRKREIHNG</sequence>
<dbReference type="AlphaFoldDB" id="A0AAC9CY36"/>
<evidence type="ECO:0000259" key="1">
    <source>
        <dbReference type="Pfam" id="PF09994"/>
    </source>
</evidence>
<dbReference type="PANTHER" id="PTHR33840:SF1">
    <property type="entry name" value="TLE1 PHOSPHOLIPASE DOMAIN-CONTAINING PROTEIN"/>
    <property type="match status" value="1"/>
</dbReference>
<dbReference type="InterPro" id="IPR018712">
    <property type="entry name" value="Tle1-like_cat"/>
</dbReference>
<dbReference type="KEGG" id="fjg:BB050_00933"/>
<dbReference type="EMBL" id="CP016907">
    <property type="protein sequence ID" value="AOC94070.1"/>
    <property type="molecule type" value="Genomic_DNA"/>
</dbReference>
<feature type="domain" description="T6SS Phospholipase effector Tle1-like catalytic" evidence="1">
    <location>
        <begin position="67"/>
        <end position="348"/>
    </location>
</feature>
<evidence type="ECO:0000313" key="2">
    <source>
        <dbReference type="EMBL" id="AOC94070.1"/>
    </source>
</evidence>
<dbReference type="GeneID" id="32306824"/>
<dbReference type="PANTHER" id="PTHR33840">
    <property type="match status" value="1"/>
</dbReference>
<name>A0AAC9CY36_9FLAO</name>
<dbReference type="RefSeq" id="WP_083219807.1">
    <property type="nucleotide sequence ID" value="NZ_CP016907.1"/>
</dbReference>
<evidence type="ECO:0000313" key="3">
    <source>
        <dbReference type="Proteomes" id="UP000093276"/>
    </source>
</evidence>
<accession>A0AAC9CY36</accession>
<gene>
    <name evidence="2" type="ORF">BB050_00933</name>
</gene>